<dbReference type="Gene3D" id="3.90.1200.10">
    <property type="match status" value="1"/>
</dbReference>
<dbReference type="InterPro" id="IPR011009">
    <property type="entry name" value="Kinase-like_dom_sf"/>
</dbReference>
<dbReference type="EnsemblMetazoa" id="PHUM617530-RA">
    <property type="protein sequence ID" value="PHUM617530-PA"/>
    <property type="gene ID" value="PHUM617530"/>
</dbReference>
<dbReference type="Proteomes" id="UP000009046">
    <property type="component" value="Unassembled WGS sequence"/>
</dbReference>
<dbReference type="PANTHER" id="PTHR11012">
    <property type="entry name" value="PROTEIN KINASE-LIKE DOMAIN-CONTAINING"/>
    <property type="match status" value="1"/>
</dbReference>
<evidence type="ECO:0000259" key="1">
    <source>
        <dbReference type="SMART" id="SM00587"/>
    </source>
</evidence>
<dbReference type="OrthoDB" id="8250698at2759"/>
<evidence type="ECO:0000313" key="4">
    <source>
        <dbReference type="Proteomes" id="UP000009046"/>
    </source>
</evidence>
<sequence>MKEDSTKEIYDCDVIPSWLNKEFLENSLRKGLKLENKRKNFKIINASIESATGKGENYASQMFRCRLTTTYDDVNDDVAVRENLNIVVKSLPGSDGKEHLENFMFFEKEIKMLTETLPMMNDILVKGYPHDTKFGARCYYHDQTPSNHFLIMEDLKEKNFKNADRITGLDMNHVELVLKTLAKFHVASLSLSPNVSSTKIYRNSFYSNKNINFVREFVGAPFDVLSDDVINWTNENGDGGEKTRGYSEKLKNLKKNVVEDFLNLLTDDDDNFKLKVLNHGDPWVNNIMFKYDDDDDTTGSGKKPTDIMFVDFQLVSFNSPMVDLHYFIFTSIRNDLKFERIEQFLKIYHKYFSEAVDKLKIKDHVSYDYVTMKKEFESLYLWGMVAICAVYPHMCVEKENALTLDEILKGNKGKLLTLYKNESLRKTLLRAFDFFHEKGVF</sequence>
<name>E0W4D9_PEDHC</name>
<dbReference type="eggNOG" id="ENOG502RZD1">
    <property type="taxonomic scope" value="Eukaryota"/>
</dbReference>
<dbReference type="CTD" id="8239894"/>
<keyword evidence="4" id="KW-1185">Reference proteome</keyword>
<dbReference type="PANTHER" id="PTHR11012:SF56">
    <property type="entry name" value="CHK KINASE-LIKE DOMAIN-CONTAINING PROTEIN-RELATED"/>
    <property type="match status" value="1"/>
</dbReference>
<reference evidence="3" key="3">
    <citation type="submission" date="2020-05" db="UniProtKB">
        <authorList>
            <consortium name="EnsemblMetazoa"/>
        </authorList>
    </citation>
    <scope>IDENTIFICATION</scope>
    <source>
        <strain evidence="3">USDA</strain>
    </source>
</reference>
<dbReference type="InterPro" id="IPR004119">
    <property type="entry name" value="EcKL"/>
</dbReference>
<gene>
    <name evidence="3" type="primary">8239894</name>
    <name evidence="2" type="ORF">Phum_PHUM617530</name>
</gene>
<dbReference type="Pfam" id="PF02958">
    <property type="entry name" value="EcKL"/>
    <property type="match status" value="1"/>
</dbReference>
<dbReference type="VEuPathDB" id="VectorBase:PHUM617530"/>
<dbReference type="HOGENOM" id="CLU_010718_0_2_1"/>
<dbReference type="AlphaFoldDB" id="E0W4D9"/>
<accession>E0W4D9</accession>
<dbReference type="RefSeq" id="XP_002433233.1">
    <property type="nucleotide sequence ID" value="XM_002433188.1"/>
</dbReference>
<feature type="domain" description="CHK kinase-like" evidence="1">
    <location>
        <begin position="150"/>
        <end position="358"/>
    </location>
</feature>
<reference evidence="2" key="2">
    <citation type="submission" date="2007-04" db="EMBL/GenBank/DDBJ databases">
        <title>The genome of the human body louse.</title>
        <authorList>
            <consortium name="The Human Body Louse Genome Consortium"/>
            <person name="Kirkness E."/>
            <person name="Walenz B."/>
            <person name="Hass B."/>
            <person name="Bruggner R."/>
            <person name="Strausberg R."/>
        </authorList>
    </citation>
    <scope>NUCLEOTIDE SEQUENCE</scope>
    <source>
        <strain evidence="2">USDA</strain>
    </source>
</reference>
<reference evidence="2" key="1">
    <citation type="submission" date="2007-04" db="EMBL/GenBank/DDBJ databases">
        <title>Annotation of Pediculus humanus corporis strain USDA.</title>
        <authorList>
            <person name="Kirkness E."/>
            <person name="Hannick L."/>
            <person name="Hass B."/>
            <person name="Bruggner R."/>
            <person name="Lawson D."/>
            <person name="Bidwell S."/>
            <person name="Joardar V."/>
            <person name="Caler E."/>
            <person name="Walenz B."/>
            <person name="Inman J."/>
            <person name="Schobel S."/>
            <person name="Galinsky K."/>
            <person name="Amedeo P."/>
            <person name="Strausberg R."/>
        </authorList>
    </citation>
    <scope>NUCLEOTIDE SEQUENCE</scope>
    <source>
        <strain evidence="2">USDA</strain>
    </source>
</reference>
<dbReference type="KEGG" id="phu:Phum_PHUM617530"/>
<dbReference type="SUPFAM" id="SSF56112">
    <property type="entry name" value="Protein kinase-like (PK-like)"/>
    <property type="match status" value="1"/>
</dbReference>
<evidence type="ECO:0000313" key="2">
    <source>
        <dbReference type="EMBL" id="EEB20495.1"/>
    </source>
</evidence>
<organism>
    <name type="scientific">Pediculus humanus subsp. corporis</name>
    <name type="common">Body louse</name>
    <dbReference type="NCBI Taxonomy" id="121224"/>
    <lineage>
        <taxon>Eukaryota</taxon>
        <taxon>Metazoa</taxon>
        <taxon>Ecdysozoa</taxon>
        <taxon>Arthropoda</taxon>
        <taxon>Hexapoda</taxon>
        <taxon>Insecta</taxon>
        <taxon>Pterygota</taxon>
        <taxon>Neoptera</taxon>
        <taxon>Paraneoptera</taxon>
        <taxon>Psocodea</taxon>
        <taxon>Troctomorpha</taxon>
        <taxon>Phthiraptera</taxon>
        <taxon>Anoplura</taxon>
        <taxon>Pediculidae</taxon>
        <taxon>Pediculus</taxon>
    </lineage>
</organism>
<dbReference type="InParanoid" id="E0W4D9"/>
<proteinExistence type="predicted"/>
<dbReference type="EMBL" id="AAZO01007553">
    <property type="status" value="NOT_ANNOTATED_CDS"/>
    <property type="molecule type" value="Genomic_DNA"/>
</dbReference>
<evidence type="ECO:0000313" key="3">
    <source>
        <dbReference type="EnsemblMetazoa" id="PHUM617530-PA"/>
    </source>
</evidence>
<protein>
    <recommendedName>
        <fullName evidence="1">CHK kinase-like domain-containing protein</fullName>
    </recommendedName>
</protein>
<dbReference type="GeneID" id="8239894"/>
<dbReference type="InterPro" id="IPR015897">
    <property type="entry name" value="CHK_kinase-like"/>
</dbReference>
<dbReference type="SMART" id="SM00587">
    <property type="entry name" value="CHK"/>
    <property type="match status" value="1"/>
</dbReference>
<dbReference type="EMBL" id="DS235886">
    <property type="protein sequence ID" value="EEB20495.1"/>
    <property type="molecule type" value="Genomic_DNA"/>
</dbReference>
<dbReference type="OMA" id="DITTQIE"/>